<evidence type="ECO:0000256" key="2">
    <source>
        <dbReference type="ARBA" id="ARBA00023315"/>
    </source>
</evidence>
<dbReference type="EC" id="2.3.-.-" evidence="4"/>
<accession>A0ABV8CR86</accession>
<evidence type="ECO:0000259" key="3">
    <source>
        <dbReference type="PROSITE" id="PS51186"/>
    </source>
</evidence>
<dbReference type="Pfam" id="PF00583">
    <property type="entry name" value="Acetyltransf_1"/>
    <property type="match status" value="1"/>
</dbReference>
<name>A0ABV8CR86_9GAMM</name>
<dbReference type="InterPro" id="IPR000182">
    <property type="entry name" value="GNAT_dom"/>
</dbReference>
<dbReference type="EMBL" id="JBHSAF010000014">
    <property type="protein sequence ID" value="MFC3914389.1"/>
    <property type="molecule type" value="Genomic_DNA"/>
</dbReference>
<evidence type="ECO:0000256" key="1">
    <source>
        <dbReference type="ARBA" id="ARBA00022679"/>
    </source>
</evidence>
<dbReference type="GO" id="GO:0016746">
    <property type="term" value="F:acyltransferase activity"/>
    <property type="evidence" value="ECO:0007669"/>
    <property type="project" value="UniProtKB-KW"/>
</dbReference>
<dbReference type="PANTHER" id="PTHR43877:SF5">
    <property type="entry name" value="BLL8307 PROTEIN"/>
    <property type="match status" value="1"/>
</dbReference>
<sequence length="152" mass="17227">MEIRLDDVTDPRVIMLLEEHLRDMRADSPPESTHALDCTALQAADVSFWTLWQQDQVAGCIALKMLSPDHGEIKSMRVAPAFRRQGLARALLAHLIAEARRQGLVRLSLETGTPPAFEPSHRLYETCGFRDCAPFADYRADPYSRYMTLLLE</sequence>
<proteinExistence type="predicted"/>
<gene>
    <name evidence="4" type="ORF">ACFOSS_13065</name>
</gene>
<dbReference type="InterPro" id="IPR050832">
    <property type="entry name" value="Bact_Acetyltransf"/>
</dbReference>
<evidence type="ECO:0000313" key="4">
    <source>
        <dbReference type="EMBL" id="MFC3914389.1"/>
    </source>
</evidence>
<keyword evidence="2 4" id="KW-0012">Acyltransferase</keyword>
<feature type="domain" description="N-acetyltransferase" evidence="3">
    <location>
        <begin position="3"/>
        <end position="152"/>
    </location>
</feature>
<dbReference type="Proteomes" id="UP001595692">
    <property type="component" value="Unassembled WGS sequence"/>
</dbReference>
<dbReference type="Gene3D" id="3.40.630.30">
    <property type="match status" value="1"/>
</dbReference>
<dbReference type="PROSITE" id="PS51186">
    <property type="entry name" value="GNAT"/>
    <property type="match status" value="1"/>
</dbReference>
<reference evidence="5" key="1">
    <citation type="journal article" date="2019" name="Int. J. Syst. Evol. Microbiol.">
        <title>The Global Catalogue of Microorganisms (GCM) 10K type strain sequencing project: providing services to taxonomists for standard genome sequencing and annotation.</title>
        <authorList>
            <consortium name="The Broad Institute Genomics Platform"/>
            <consortium name="The Broad Institute Genome Sequencing Center for Infectious Disease"/>
            <person name="Wu L."/>
            <person name="Ma J."/>
        </authorList>
    </citation>
    <scope>NUCLEOTIDE SEQUENCE [LARGE SCALE GENOMIC DNA]</scope>
    <source>
        <strain evidence="5">CCUG 54939</strain>
    </source>
</reference>
<dbReference type="CDD" id="cd04301">
    <property type="entry name" value="NAT_SF"/>
    <property type="match status" value="1"/>
</dbReference>
<organism evidence="4 5">
    <name type="scientific">Pseudaeromonas sharmana</name>
    <dbReference type="NCBI Taxonomy" id="328412"/>
    <lineage>
        <taxon>Bacteria</taxon>
        <taxon>Pseudomonadati</taxon>
        <taxon>Pseudomonadota</taxon>
        <taxon>Gammaproteobacteria</taxon>
        <taxon>Aeromonadales</taxon>
        <taxon>Aeromonadaceae</taxon>
        <taxon>Pseudaeromonas</taxon>
    </lineage>
</organism>
<dbReference type="PANTHER" id="PTHR43877">
    <property type="entry name" value="AMINOALKYLPHOSPHONATE N-ACETYLTRANSFERASE-RELATED-RELATED"/>
    <property type="match status" value="1"/>
</dbReference>
<keyword evidence="1 4" id="KW-0808">Transferase</keyword>
<keyword evidence="5" id="KW-1185">Reference proteome</keyword>
<evidence type="ECO:0000313" key="5">
    <source>
        <dbReference type="Proteomes" id="UP001595692"/>
    </source>
</evidence>
<comment type="caution">
    <text evidence="4">The sequence shown here is derived from an EMBL/GenBank/DDBJ whole genome shotgun (WGS) entry which is preliminary data.</text>
</comment>
<dbReference type="InterPro" id="IPR016181">
    <property type="entry name" value="Acyl_CoA_acyltransferase"/>
</dbReference>
<dbReference type="SUPFAM" id="SSF55729">
    <property type="entry name" value="Acyl-CoA N-acyltransferases (Nat)"/>
    <property type="match status" value="1"/>
</dbReference>
<protein>
    <submittedName>
        <fullName evidence="4">GNAT family N-acetyltransferase</fullName>
        <ecNumber evidence="4">2.3.-.-</ecNumber>
    </submittedName>
</protein>
<dbReference type="RefSeq" id="WP_377153208.1">
    <property type="nucleotide sequence ID" value="NZ_JBHSAF010000014.1"/>
</dbReference>